<dbReference type="GO" id="GO:0005886">
    <property type="term" value="C:plasma membrane"/>
    <property type="evidence" value="ECO:0007669"/>
    <property type="project" value="UniProtKB-SubCell"/>
</dbReference>
<dbReference type="Pfam" id="PF02687">
    <property type="entry name" value="FtsX"/>
    <property type="match status" value="2"/>
</dbReference>
<evidence type="ECO:0000256" key="6">
    <source>
        <dbReference type="SAM" id="Phobius"/>
    </source>
</evidence>
<dbReference type="InterPro" id="IPR050250">
    <property type="entry name" value="Macrolide_Exporter_MacB"/>
</dbReference>
<gene>
    <name evidence="9" type="ORF">SanaruYs_12250</name>
</gene>
<evidence type="ECO:0000259" key="8">
    <source>
        <dbReference type="Pfam" id="PF12704"/>
    </source>
</evidence>
<feature type="transmembrane region" description="Helical" evidence="6">
    <location>
        <begin position="680"/>
        <end position="705"/>
    </location>
</feature>
<feature type="transmembrane region" description="Helical" evidence="6">
    <location>
        <begin position="381"/>
        <end position="407"/>
    </location>
</feature>
<evidence type="ECO:0000259" key="7">
    <source>
        <dbReference type="Pfam" id="PF02687"/>
    </source>
</evidence>
<feature type="domain" description="ABC3 transporter permease C-terminal" evidence="7">
    <location>
        <begin position="683"/>
        <end position="796"/>
    </location>
</feature>
<feature type="transmembrane region" description="Helical" evidence="6">
    <location>
        <begin position="287"/>
        <end position="310"/>
    </location>
</feature>
<dbReference type="RefSeq" id="WP_127121650.1">
    <property type="nucleotide sequence ID" value="NZ_BHXQ01000002.1"/>
</dbReference>
<proteinExistence type="predicted"/>
<dbReference type="PANTHER" id="PTHR30572:SF18">
    <property type="entry name" value="ABC-TYPE MACROLIDE FAMILY EXPORT SYSTEM PERMEASE COMPONENT 2"/>
    <property type="match status" value="1"/>
</dbReference>
<evidence type="ECO:0000256" key="4">
    <source>
        <dbReference type="ARBA" id="ARBA00022989"/>
    </source>
</evidence>
<dbReference type="GO" id="GO:0022857">
    <property type="term" value="F:transmembrane transporter activity"/>
    <property type="evidence" value="ECO:0007669"/>
    <property type="project" value="TreeGrafter"/>
</dbReference>
<evidence type="ECO:0000313" key="9">
    <source>
        <dbReference type="EMBL" id="GCC51005.1"/>
    </source>
</evidence>
<feature type="domain" description="MacB-like periplasmic core" evidence="8">
    <location>
        <begin position="22"/>
        <end position="234"/>
    </location>
</feature>
<feature type="transmembrane region" description="Helical" evidence="6">
    <location>
        <begin position="732"/>
        <end position="751"/>
    </location>
</feature>
<evidence type="ECO:0000256" key="2">
    <source>
        <dbReference type="ARBA" id="ARBA00022475"/>
    </source>
</evidence>
<dbReference type="Pfam" id="PF12704">
    <property type="entry name" value="MacB_PCD"/>
    <property type="match status" value="2"/>
</dbReference>
<evidence type="ECO:0000256" key="3">
    <source>
        <dbReference type="ARBA" id="ARBA00022692"/>
    </source>
</evidence>
<keyword evidence="2" id="KW-1003">Cell membrane</keyword>
<feature type="transmembrane region" description="Helical" evidence="6">
    <location>
        <begin position="771"/>
        <end position="793"/>
    </location>
</feature>
<feature type="domain" description="MacB-like periplasmic core" evidence="8">
    <location>
        <begin position="435"/>
        <end position="644"/>
    </location>
</feature>
<dbReference type="PANTHER" id="PTHR30572">
    <property type="entry name" value="MEMBRANE COMPONENT OF TRANSPORTER-RELATED"/>
    <property type="match status" value="1"/>
</dbReference>
<comment type="caution">
    <text evidence="9">The sequence shown here is derived from an EMBL/GenBank/DDBJ whole genome shotgun (WGS) entry which is preliminary data.</text>
</comment>
<protein>
    <submittedName>
        <fullName evidence="9">FtsX-like permease family protein</fullName>
    </submittedName>
</protein>
<keyword evidence="3 6" id="KW-0812">Transmembrane</keyword>
<dbReference type="AlphaFoldDB" id="A0A401U807"/>
<dbReference type="Proteomes" id="UP000288227">
    <property type="component" value="Unassembled WGS sequence"/>
</dbReference>
<dbReference type="InterPro" id="IPR025857">
    <property type="entry name" value="MacB_PCD"/>
</dbReference>
<feature type="transmembrane region" description="Helical" evidence="6">
    <location>
        <begin position="331"/>
        <end position="361"/>
    </location>
</feature>
<name>A0A401U807_9BACT</name>
<evidence type="ECO:0000313" key="10">
    <source>
        <dbReference type="Proteomes" id="UP000288227"/>
    </source>
</evidence>
<evidence type="ECO:0000256" key="5">
    <source>
        <dbReference type="ARBA" id="ARBA00023136"/>
    </source>
</evidence>
<feature type="transmembrane region" description="Helical" evidence="6">
    <location>
        <begin position="21"/>
        <end position="42"/>
    </location>
</feature>
<dbReference type="InterPro" id="IPR003838">
    <property type="entry name" value="ABC3_permease_C"/>
</dbReference>
<comment type="subcellular location">
    <subcellularLocation>
        <location evidence="1">Cell membrane</location>
        <topology evidence="1">Multi-pass membrane protein</topology>
    </subcellularLocation>
</comment>
<sequence length="803" mass="89492">MLSNYFKIAFRSLLKHKAYATINLAGLSLGLMVGIFIMLFVVDELSYDNFHVKGDRIYRVNTSFYDLGATKGSANETNGWPVGKVLEKEFPEVEAVLYTRSASYLTINYNDKRIRQSLHYATPEFFKLFSFPLIEGNSNNALNDPYSVVISKAMQEKYFPNGQALNKTLVMADTLQFVVTGVMENIPNNSHIQADMLVSFATYQKLESFSFDEGWGNINMRNYVLLKEGVEEQAFFTKAKSIYMDRVGDMMKSWGTTAYVEFEAMRDIYLKSEAGNGMGTLGSIKRVYMLIGIAAFVILLACINFVNLATARSVYRAKEVGLRKVVGSTRGGLVVQFLSESFVLTAMALFIALGLLGVFMPLFNSLLAKAYNLTALLNSNIIIGVTILVLLITLLAGYYPAIIMSGMKPATILKGKLQNNKQGTHLRRALVVFQFVISVVFLTGTFVVIQQLNFMQEKALGFSKDQVLVINSARVNASEPNAFEALKTELENLAFVSAVSYTNALPGTPGWVGQIAYPEGKDGDETVSVEYMAVDEKYISALDLELIAGRNFDKSRTQELANGLILNETAVKQFGWGSPEQALGKTITSPSSTPEGEVIGVVKDYHQSGLQRKVRPITMDYAPEYSYLFAVRYQTKETQQVIEAISSLWKTKFEGYDFNYFFLNESFEKQYQAEQRLAKVLGMFSTITLIIATIGLLGLVSFMVVTRTKEIGIRKVLGANVMSITSMLSKEFLLLVLLANGLAVPIVWYFAQEWLQGFAYRMEMNPLIFMYTSAIALLLTLLIVSTQTIRAAIANPVSSLRQE</sequence>
<reference evidence="9 10" key="1">
    <citation type="submission" date="2018-11" db="EMBL/GenBank/DDBJ databases">
        <title>Chryseotalea sanarue gen. nov., sp., nov., a member of the family Cytophagaceae, isolated from a brackish lake in Hamamatsu Japan.</title>
        <authorList>
            <person name="Maejima Y."/>
            <person name="Iino T."/>
            <person name="Muraguchi Y."/>
            <person name="Fukuda K."/>
            <person name="Ohkuma M."/>
            <person name="Moriuchi R."/>
            <person name="Dohra H."/>
            <person name="Kimbara K."/>
            <person name="Shintani M."/>
        </authorList>
    </citation>
    <scope>NUCLEOTIDE SEQUENCE [LARGE SCALE GENOMIC DNA]</scope>
    <source>
        <strain evidence="9 10">Ys</strain>
    </source>
</reference>
<keyword evidence="5 6" id="KW-0472">Membrane</keyword>
<organism evidence="9 10">
    <name type="scientific">Chryseotalea sanaruensis</name>
    <dbReference type="NCBI Taxonomy" id="2482724"/>
    <lineage>
        <taxon>Bacteria</taxon>
        <taxon>Pseudomonadati</taxon>
        <taxon>Bacteroidota</taxon>
        <taxon>Cytophagia</taxon>
        <taxon>Cytophagales</taxon>
        <taxon>Chryseotaleaceae</taxon>
        <taxon>Chryseotalea</taxon>
    </lineage>
</organism>
<feature type="transmembrane region" description="Helical" evidence="6">
    <location>
        <begin position="428"/>
        <end position="449"/>
    </location>
</feature>
<keyword evidence="10" id="KW-1185">Reference proteome</keyword>
<feature type="domain" description="ABC3 transporter permease C-terminal" evidence="7">
    <location>
        <begin position="293"/>
        <end position="409"/>
    </location>
</feature>
<evidence type="ECO:0000256" key="1">
    <source>
        <dbReference type="ARBA" id="ARBA00004651"/>
    </source>
</evidence>
<dbReference type="EMBL" id="BHXQ01000002">
    <property type="protein sequence ID" value="GCC51005.1"/>
    <property type="molecule type" value="Genomic_DNA"/>
</dbReference>
<accession>A0A401U807</accession>
<keyword evidence="4 6" id="KW-1133">Transmembrane helix</keyword>
<dbReference type="OrthoDB" id="830694at2"/>